<accession>A0A9D5M2L5</accession>
<dbReference type="PROSITE" id="PS01124">
    <property type="entry name" value="HTH_ARAC_FAMILY_2"/>
    <property type="match status" value="1"/>
</dbReference>
<feature type="domain" description="HTH araC/xylS-type" evidence="4">
    <location>
        <begin position="181"/>
        <end position="279"/>
    </location>
</feature>
<dbReference type="Gene3D" id="2.60.120.10">
    <property type="entry name" value="Jelly Rolls"/>
    <property type="match status" value="1"/>
</dbReference>
<evidence type="ECO:0000313" key="6">
    <source>
        <dbReference type="Proteomes" id="UP000806542"/>
    </source>
</evidence>
<dbReference type="Proteomes" id="UP000806542">
    <property type="component" value="Unassembled WGS sequence"/>
</dbReference>
<dbReference type="AlphaFoldDB" id="A0A9D5M2L5"/>
<evidence type="ECO:0000313" key="5">
    <source>
        <dbReference type="EMBL" id="MBE5039470.1"/>
    </source>
</evidence>
<keyword evidence="2" id="KW-0238">DNA-binding</keyword>
<evidence type="ECO:0000256" key="3">
    <source>
        <dbReference type="ARBA" id="ARBA00023163"/>
    </source>
</evidence>
<dbReference type="InterPro" id="IPR014710">
    <property type="entry name" value="RmlC-like_jellyroll"/>
</dbReference>
<organism evidence="5 6">
    <name type="scientific">Ructibacterium gallinarum</name>
    <dbReference type="NCBI Taxonomy" id="2779355"/>
    <lineage>
        <taxon>Bacteria</taxon>
        <taxon>Bacillati</taxon>
        <taxon>Bacillota</taxon>
        <taxon>Clostridia</taxon>
        <taxon>Eubacteriales</taxon>
        <taxon>Oscillospiraceae</taxon>
        <taxon>Ructibacterium</taxon>
    </lineage>
</organism>
<comment type="caution">
    <text evidence="5">The sequence shown here is derived from an EMBL/GenBank/DDBJ whole genome shotgun (WGS) entry which is preliminary data.</text>
</comment>
<protein>
    <submittedName>
        <fullName evidence="5">AraC family transcriptional regulator</fullName>
    </submittedName>
</protein>
<dbReference type="PANTHER" id="PTHR43280">
    <property type="entry name" value="ARAC-FAMILY TRANSCRIPTIONAL REGULATOR"/>
    <property type="match status" value="1"/>
</dbReference>
<dbReference type="PRINTS" id="PR00032">
    <property type="entry name" value="HTHARAC"/>
</dbReference>
<evidence type="ECO:0000259" key="4">
    <source>
        <dbReference type="PROSITE" id="PS01124"/>
    </source>
</evidence>
<dbReference type="RefSeq" id="WP_226392025.1">
    <property type="nucleotide sequence ID" value="NZ_JADCKB010000004.1"/>
</dbReference>
<proteinExistence type="predicted"/>
<dbReference type="SUPFAM" id="SSF51215">
    <property type="entry name" value="Regulatory protein AraC"/>
    <property type="match status" value="1"/>
</dbReference>
<dbReference type="PANTHER" id="PTHR43280:SF2">
    <property type="entry name" value="HTH-TYPE TRANSCRIPTIONAL REGULATOR EXSA"/>
    <property type="match status" value="1"/>
</dbReference>
<sequence length="291" mass="33568">MFNDSYIAQPRGIAAVGFYAEKEPKQLEKDGGIFTHAHYHGDVEMLYIKHGKGEFWISGQRYSFDSGAVFLINPYELHYGMVQSGQRLCYYCIDFDMGALLRREKDFLLEEYTAGRRRFCSYCQEVPSVAGHIVAFCTAFEKNEPAWVLKAVGELYLLLAEIEQMGLALALGEHVDGGFAAEVYQFIRQNYQFDITSKEAAEYFQYNSSYFCRLFKKNFGVKFQVYLNTFRIRRAGILIENGKRHVSEIAAESGFNHASYFAQVFKKLMGMTPTEYMELCEERRKNPGFDD</sequence>
<dbReference type="Pfam" id="PF02311">
    <property type="entry name" value="AraC_binding"/>
    <property type="match status" value="1"/>
</dbReference>
<dbReference type="Pfam" id="PF12833">
    <property type="entry name" value="HTH_18"/>
    <property type="match status" value="1"/>
</dbReference>
<keyword evidence="1" id="KW-0805">Transcription regulation</keyword>
<dbReference type="SMART" id="SM00342">
    <property type="entry name" value="HTH_ARAC"/>
    <property type="match status" value="1"/>
</dbReference>
<dbReference type="InterPro" id="IPR020449">
    <property type="entry name" value="Tscrpt_reg_AraC-type_HTH"/>
</dbReference>
<gene>
    <name evidence="5" type="ORF">INF28_03205</name>
</gene>
<dbReference type="InterPro" id="IPR037923">
    <property type="entry name" value="HTH-like"/>
</dbReference>
<dbReference type="EMBL" id="JADCKB010000004">
    <property type="protein sequence ID" value="MBE5039470.1"/>
    <property type="molecule type" value="Genomic_DNA"/>
</dbReference>
<dbReference type="SUPFAM" id="SSF46689">
    <property type="entry name" value="Homeodomain-like"/>
    <property type="match status" value="2"/>
</dbReference>
<dbReference type="InterPro" id="IPR009057">
    <property type="entry name" value="Homeodomain-like_sf"/>
</dbReference>
<dbReference type="Gene3D" id="1.10.10.60">
    <property type="entry name" value="Homeodomain-like"/>
    <property type="match status" value="2"/>
</dbReference>
<name>A0A9D5M2L5_9FIRM</name>
<dbReference type="GO" id="GO:0043565">
    <property type="term" value="F:sequence-specific DNA binding"/>
    <property type="evidence" value="ECO:0007669"/>
    <property type="project" value="InterPro"/>
</dbReference>
<keyword evidence="6" id="KW-1185">Reference proteome</keyword>
<keyword evidence="3" id="KW-0804">Transcription</keyword>
<dbReference type="InterPro" id="IPR003313">
    <property type="entry name" value="AraC-bd"/>
</dbReference>
<reference evidence="5" key="1">
    <citation type="submission" date="2020-10" db="EMBL/GenBank/DDBJ databases">
        <title>ChiBAC.</title>
        <authorList>
            <person name="Zenner C."/>
            <person name="Hitch T.C.A."/>
            <person name="Clavel T."/>
        </authorList>
    </citation>
    <scope>NUCLEOTIDE SEQUENCE</scope>
    <source>
        <strain evidence="5">DSM 107454</strain>
    </source>
</reference>
<dbReference type="GO" id="GO:0003700">
    <property type="term" value="F:DNA-binding transcription factor activity"/>
    <property type="evidence" value="ECO:0007669"/>
    <property type="project" value="InterPro"/>
</dbReference>
<evidence type="ECO:0000256" key="1">
    <source>
        <dbReference type="ARBA" id="ARBA00023015"/>
    </source>
</evidence>
<dbReference type="InterPro" id="IPR018060">
    <property type="entry name" value="HTH_AraC"/>
</dbReference>
<evidence type="ECO:0000256" key="2">
    <source>
        <dbReference type="ARBA" id="ARBA00023125"/>
    </source>
</evidence>